<dbReference type="Pfam" id="PF00072">
    <property type="entry name" value="Response_reg"/>
    <property type="match status" value="1"/>
</dbReference>
<feature type="modified residue" description="4-aspartylphosphate" evidence="10">
    <location>
        <position position="55"/>
    </location>
</feature>
<dbReference type="Gene3D" id="3.40.50.2300">
    <property type="match status" value="1"/>
</dbReference>
<dbReference type="InterPro" id="IPR020449">
    <property type="entry name" value="Tscrpt_reg_AraC-type_HTH"/>
</dbReference>
<keyword evidence="6" id="KW-0805">Transcription regulation</keyword>
<evidence type="ECO:0000256" key="2">
    <source>
        <dbReference type="ARBA" id="ARBA00018672"/>
    </source>
</evidence>
<keyword evidence="14" id="KW-1185">Reference proteome</keyword>
<feature type="domain" description="Response regulatory" evidence="12">
    <location>
        <begin position="3"/>
        <end position="120"/>
    </location>
</feature>
<dbReference type="GO" id="GO:0005737">
    <property type="term" value="C:cytoplasm"/>
    <property type="evidence" value="ECO:0007669"/>
    <property type="project" value="UniProtKB-SubCell"/>
</dbReference>
<dbReference type="SUPFAM" id="SSF52172">
    <property type="entry name" value="CheY-like"/>
    <property type="match status" value="1"/>
</dbReference>
<dbReference type="InterPro" id="IPR018060">
    <property type="entry name" value="HTH_AraC"/>
</dbReference>
<evidence type="ECO:0000256" key="1">
    <source>
        <dbReference type="ARBA" id="ARBA00004496"/>
    </source>
</evidence>
<dbReference type="PROSITE" id="PS50110">
    <property type="entry name" value="RESPONSE_REGULATORY"/>
    <property type="match status" value="1"/>
</dbReference>
<dbReference type="Pfam" id="PF12833">
    <property type="entry name" value="HTH_18"/>
    <property type="match status" value="1"/>
</dbReference>
<dbReference type="InterPro" id="IPR001789">
    <property type="entry name" value="Sig_transdc_resp-reg_receiver"/>
</dbReference>
<keyword evidence="8" id="KW-0804">Transcription</keyword>
<keyword evidence="3" id="KW-0963">Cytoplasm</keyword>
<evidence type="ECO:0000256" key="8">
    <source>
        <dbReference type="ARBA" id="ARBA00023163"/>
    </source>
</evidence>
<evidence type="ECO:0000256" key="4">
    <source>
        <dbReference type="ARBA" id="ARBA00022553"/>
    </source>
</evidence>
<dbReference type="PANTHER" id="PTHR42713:SF3">
    <property type="entry name" value="TRANSCRIPTIONAL REGULATORY PROTEIN HPTR"/>
    <property type="match status" value="1"/>
</dbReference>
<dbReference type="GO" id="GO:0003700">
    <property type="term" value="F:DNA-binding transcription factor activity"/>
    <property type="evidence" value="ECO:0007669"/>
    <property type="project" value="InterPro"/>
</dbReference>
<keyword evidence="7 13" id="KW-0238">DNA-binding</keyword>
<dbReference type="eggNOG" id="COG2207">
    <property type="taxonomic scope" value="Bacteria"/>
</dbReference>
<dbReference type="AlphaFoldDB" id="I5AV28"/>
<dbReference type="CDD" id="cd17536">
    <property type="entry name" value="REC_YesN-like"/>
    <property type="match status" value="1"/>
</dbReference>
<evidence type="ECO:0000256" key="3">
    <source>
        <dbReference type="ARBA" id="ARBA00022490"/>
    </source>
</evidence>
<evidence type="ECO:0000256" key="9">
    <source>
        <dbReference type="ARBA" id="ARBA00024867"/>
    </source>
</evidence>
<evidence type="ECO:0000259" key="11">
    <source>
        <dbReference type="PROSITE" id="PS01124"/>
    </source>
</evidence>
<dbReference type="HOGENOM" id="CLU_000445_5_0_9"/>
<dbReference type="PANTHER" id="PTHR42713">
    <property type="entry name" value="HISTIDINE KINASE-RELATED"/>
    <property type="match status" value="1"/>
</dbReference>
<dbReference type="GO" id="GO:0000160">
    <property type="term" value="P:phosphorelay signal transduction system"/>
    <property type="evidence" value="ECO:0007669"/>
    <property type="project" value="UniProtKB-KW"/>
</dbReference>
<dbReference type="SUPFAM" id="SSF46689">
    <property type="entry name" value="Homeodomain-like"/>
    <property type="match status" value="1"/>
</dbReference>
<dbReference type="Gene3D" id="1.10.10.60">
    <property type="entry name" value="Homeodomain-like"/>
    <property type="match status" value="2"/>
</dbReference>
<reference evidence="13 14" key="1">
    <citation type="submission" date="2010-08" db="EMBL/GenBank/DDBJ databases">
        <authorList>
            <consortium name="US DOE Joint Genome Institute (JGI-PGF)"/>
            <person name="Lucas S."/>
            <person name="Copeland A."/>
            <person name="Lapidus A."/>
            <person name="Cheng J.-F."/>
            <person name="Bruce D."/>
            <person name="Goodwin L."/>
            <person name="Pitluck S."/>
            <person name="Land M.L."/>
            <person name="Hauser L."/>
            <person name="Chang Y.-J."/>
            <person name="Anderson I.J."/>
            <person name="Johnson E."/>
            <person name="Mulhopadhyay B."/>
            <person name="Kyrpides N."/>
            <person name="Woyke T.J."/>
        </authorList>
    </citation>
    <scope>NUCLEOTIDE SEQUENCE [LARGE SCALE GENOMIC DNA]</scope>
    <source>
        <strain evidence="13 14">6</strain>
    </source>
</reference>
<organism evidence="13 14">
    <name type="scientific">Eubacterium cellulosolvens (strain ATCC 43171 / JCM 9499 / 6)</name>
    <name type="common">Cillobacterium cellulosolvens</name>
    <dbReference type="NCBI Taxonomy" id="633697"/>
    <lineage>
        <taxon>Bacteria</taxon>
        <taxon>Bacillati</taxon>
        <taxon>Bacillota</taxon>
        <taxon>Clostridia</taxon>
        <taxon>Eubacteriales</taxon>
        <taxon>Eubacteriaceae</taxon>
        <taxon>Eubacterium</taxon>
    </lineage>
</organism>
<gene>
    <name evidence="13" type="ORF">EubceDRAFT1_1876</name>
</gene>
<accession>I5AV28</accession>
<keyword evidence="4 10" id="KW-0597">Phosphoprotein</keyword>
<name>I5AV28_EUBC6</name>
<proteinExistence type="predicted"/>
<keyword evidence="5" id="KW-0902">Two-component regulatory system</keyword>
<evidence type="ECO:0000256" key="7">
    <source>
        <dbReference type="ARBA" id="ARBA00023125"/>
    </source>
</evidence>
<reference evidence="13 14" key="2">
    <citation type="submission" date="2012-02" db="EMBL/GenBank/DDBJ databases">
        <title>Improved High-Quality Draft sequence of Eubacterium cellulosolvens 6.</title>
        <authorList>
            <consortium name="US DOE Joint Genome Institute"/>
            <person name="Lucas S."/>
            <person name="Han J."/>
            <person name="Lapidus A."/>
            <person name="Cheng J.-F."/>
            <person name="Goodwin L."/>
            <person name="Pitluck S."/>
            <person name="Peters L."/>
            <person name="Mikhailova N."/>
            <person name="Gu W."/>
            <person name="Detter J.C."/>
            <person name="Han C."/>
            <person name="Tapia R."/>
            <person name="Land M."/>
            <person name="Hauser L."/>
            <person name="Kyrpides N."/>
            <person name="Ivanova N."/>
            <person name="Pagani I."/>
            <person name="Johnson E."/>
            <person name="Mukhopadhyay B."/>
            <person name="Anderson I."/>
            <person name="Woyke T."/>
        </authorList>
    </citation>
    <scope>NUCLEOTIDE SEQUENCE [LARGE SCALE GENOMIC DNA]</scope>
    <source>
        <strain evidence="13 14">6</strain>
    </source>
</reference>
<sequence length="522" mass="60017">MIRIMIVDDMPIFLEYLRGCLDWNAYGFEICCEARDGREAWEKIGEYYPDVVLTDITMPYVNGLELADRIMKNYPDISVILITGNNEFEYARRAVKIGVCDYIVKPFEKQELLLSLMKLQDNVNRAVELEQKEHRDERLRTENCARAVVYSKEQAAVDTAVRELGMSGENFLVCGIRFRADGQLDPEQLSNWCELIREILAGMIEIDGTFVIFRDYESHLMVLLNFNDRAAAMEFKGYEFTDLIAIIRNQLNVETSIVISDFCENASRFRTCFSQVLQTLRIKGPGQVWDCRKREYSRATMGPESDVHALDVVSAVIRDLHNLQAERIEEDIEFAWEAVGRNGTGMHLSYESLSSAILSILLTDIINAGISLKTLYGEYRSPEQMLAETMDPEERKQMLIDLCHRRIEYENEKKDKPSDDVVGNVIRYMEENLGNSGLSVTDMLSLVPVNQTYLRKMFKEETGKTLNEYLTSLRMEKAKTLIQNTQDKLADIAEQTGYTDVSYFSNCFKKYFGTSPKSLRAK</sequence>
<dbReference type="GO" id="GO:0043565">
    <property type="term" value="F:sequence-specific DNA binding"/>
    <property type="evidence" value="ECO:0007669"/>
    <property type="project" value="InterPro"/>
</dbReference>
<dbReference type="SMART" id="SM00342">
    <property type="entry name" value="HTH_ARAC"/>
    <property type="match status" value="1"/>
</dbReference>
<dbReference type="InterPro" id="IPR018062">
    <property type="entry name" value="HTH_AraC-typ_CS"/>
</dbReference>
<evidence type="ECO:0000256" key="5">
    <source>
        <dbReference type="ARBA" id="ARBA00023012"/>
    </source>
</evidence>
<feature type="domain" description="HTH araC/xylS-type" evidence="11">
    <location>
        <begin position="423"/>
        <end position="522"/>
    </location>
</feature>
<dbReference type="OrthoDB" id="9794370at2"/>
<dbReference type="Proteomes" id="UP000005753">
    <property type="component" value="Chromosome"/>
</dbReference>
<comment type="function">
    <text evidence="9">May play the central regulatory role in sporulation. It may be an element of the effector pathway responsible for the activation of sporulation genes in response to nutritional stress. Spo0A may act in concert with spo0H (a sigma factor) to control the expression of some genes that are critical to the sporulation process.</text>
</comment>
<comment type="subcellular location">
    <subcellularLocation>
        <location evidence="1">Cytoplasm</location>
    </subcellularLocation>
</comment>
<dbReference type="InterPro" id="IPR009057">
    <property type="entry name" value="Homeodomain-like_sf"/>
</dbReference>
<evidence type="ECO:0000259" key="12">
    <source>
        <dbReference type="PROSITE" id="PS50110"/>
    </source>
</evidence>
<evidence type="ECO:0000313" key="14">
    <source>
        <dbReference type="Proteomes" id="UP000005753"/>
    </source>
</evidence>
<dbReference type="eggNOG" id="COG4753">
    <property type="taxonomic scope" value="Bacteria"/>
</dbReference>
<evidence type="ECO:0000313" key="13">
    <source>
        <dbReference type="EMBL" id="EIM57651.1"/>
    </source>
</evidence>
<protein>
    <recommendedName>
        <fullName evidence="2">Stage 0 sporulation protein A homolog</fullName>
    </recommendedName>
</protein>
<dbReference type="PROSITE" id="PS01124">
    <property type="entry name" value="HTH_ARAC_FAMILY_2"/>
    <property type="match status" value="1"/>
</dbReference>
<dbReference type="InterPro" id="IPR051552">
    <property type="entry name" value="HptR"/>
</dbReference>
<dbReference type="PROSITE" id="PS00041">
    <property type="entry name" value="HTH_ARAC_FAMILY_1"/>
    <property type="match status" value="1"/>
</dbReference>
<evidence type="ECO:0000256" key="10">
    <source>
        <dbReference type="PROSITE-ProRule" id="PRU00169"/>
    </source>
</evidence>
<dbReference type="STRING" id="633697.EubceDRAFT1_1876"/>
<evidence type="ECO:0000256" key="6">
    <source>
        <dbReference type="ARBA" id="ARBA00023015"/>
    </source>
</evidence>
<dbReference type="EMBL" id="CM001487">
    <property type="protein sequence ID" value="EIM57651.1"/>
    <property type="molecule type" value="Genomic_DNA"/>
</dbReference>
<dbReference type="PRINTS" id="PR00032">
    <property type="entry name" value="HTHARAC"/>
</dbReference>
<dbReference type="InterPro" id="IPR011006">
    <property type="entry name" value="CheY-like_superfamily"/>
</dbReference>
<dbReference type="SMART" id="SM00448">
    <property type="entry name" value="REC"/>
    <property type="match status" value="1"/>
</dbReference>